<evidence type="ECO:0000313" key="1">
    <source>
        <dbReference type="EMBL" id="AGX93293.1"/>
    </source>
</evidence>
<dbReference type="RefSeq" id="YP_008719812.1">
    <property type="nucleotide sequence ID" value="NC_022612.1"/>
</dbReference>
<dbReference type="KEGG" id="vg:17400975"/>
<dbReference type="EMBL" id="KF477312">
    <property type="protein sequence ID" value="AGX93293.1"/>
    <property type="molecule type" value="Genomic_DNA"/>
</dbReference>
<organism evidence="1 2">
    <name type="scientific">turkey adenovirus 4</name>
    <dbReference type="NCBI Taxonomy" id="1408257"/>
    <lineage>
        <taxon>Viruses</taxon>
        <taxon>Varidnaviria</taxon>
        <taxon>Bamfordvirae</taxon>
        <taxon>Preplasmiviricota</taxon>
        <taxon>Polisuviricotina</taxon>
        <taxon>Pharingeaviricetes</taxon>
        <taxon>Rowavirales</taxon>
        <taxon>Adenoviridae</taxon>
        <taxon>Aviadenovirus</taxon>
        <taxon>Aviadenovirus gallopavoquartum</taxon>
        <taxon>Turkey aviadenovirus C</taxon>
    </lineage>
</organism>
<keyword evidence="2" id="KW-1185">Reference proteome</keyword>
<dbReference type="Proteomes" id="UP000161081">
    <property type="component" value="Segment"/>
</dbReference>
<protein>
    <submittedName>
        <fullName evidence="1">ORF1B</fullName>
    </submittedName>
</protein>
<accession>U5NEH8</accession>
<sequence length="67" mass="7610">MIVSLWMLLIECMDWFDIWCGKRYCRLVPDPLLIRQAHDSLRSSLEKSVDAGIIGEAIAAIGDKQFA</sequence>
<dbReference type="OrthoDB" id="41651at10239"/>
<dbReference type="GeneID" id="17400975"/>
<reference evidence="1 2" key="1">
    <citation type="journal article" date="2014" name="J. Gen. Virol.">
        <title>Whole-genome sequences of two turkey adenovirus types reveal the existence of two unknown lineages that merit the establishment of novel species within the genus Aviadenovirus.</title>
        <authorList>
            <person name="Marek A."/>
            <person name="Ballmann M.Z."/>
            <person name="Kosiol C."/>
            <person name="Harrach B."/>
            <person name="Schlotterer C."/>
            <person name="Hess M."/>
        </authorList>
    </citation>
    <scope>NUCLEOTIDE SEQUENCE [LARGE SCALE GENOMIC DNA]</scope>
    <source>
        <strain evidence="1">TNI1</strain>
    </source>
</reference>
<evidence type="ECO:0000313" key="2">
    <source>
        <dbReference type="Proteomes" id="UP000161081"/>
    </source>
</evidence>
<proteinExistence type="predicted"/>
<name>U5NEH8_9ADEN</name>